<reference evidence="2 3" key="1">
    <citation type="submission" date="2019-03" db="EMBL/GenBank/DDBJ databases">
        <title>Genomics of glacier-inhabiting Cryobacterium strains.</title>
        <authorList>
            <person name="Liu Q."/>
            <person name="Xin Y.-H."/>
        </authorList>
    </citation>
    <scope>NUCLEOTIDE SEQUENCE [LARGE SCALE GENOMIC DNA]</scope>
    <source>
        <strain evidence="2 3">Hh4</strain>
    </source>
</reference>
<dbReference type="Gene3D" id="1.10.260.40">
    <property type="entry name" value="lambda repressor-like DNA-binding domains"/>
    <property type="match status" value="1"/>
</dbReference>
<feature type="domain" description="HTH cro/C1-type" evidence="1">
    <location>
        <begin position="55"/>
        <end position="109"/>
    </location>
</feature>
<dbReference type="SMART" id="SM00530">
    <property type="entry name" value="HTH_XRE"/>
    <property type="match status" value="1"/>
</dbReference>
<proteinExistence type="predicted"/>
<feature type="non-terminal residue" evidence="2">
    <location>
        <position position="132"/>
    </location>
</feature>
<dbReference type="OrthoDB" id="5076966at2"/>
<comment type="caution">
    <text evidence="2">The sequence shown here is derived from an EMBL/GenBank/DDBJ whole genome shotgun (WGS) entry which is preliminary data.</text>
</comment>
<keyword evidence="3" id="KW-1185">Reference proteome</keyword>
<evidence type="ECO:0000259" key="1">
    <source>
        <dbReference type="PROSITE" id="PS50943"/>
    </source>
</evidence>
<organism evidence="2 3">
    <name type="scientific">Cryobacterium fucosi</name>
    <dbReference type="NCBI Taxonomy" id="1259157"/>
    <lineage>
        <taxon>Bacteria</taxon>
        <taxon>Bacillati</taxon>
        <taxon>Actinomycetota</taxon>
        <taxon>Actinomycetes</taxon>
        <taxon>Micrococcales</taxon>
        <taxon>Microbacteriaceae</taxon>
        <taxon>Cryobacterium</taxon>
    </lineage>
</organism>
<dbReference type="EMBL" id="SOHH01000003">
    <property type="protein sequence ID" value="TFD83953.1"/>
    <property type="molecule type" value="Genomic_DNA"/>
</dbReference>
<protein>
    <submittedName>
        <fullName evidence="2">XRE family transcriptional regulator</fullName>
    </submittedName>
</protein>
<gene>
    <name evidence="2" type="ORF">E3T48_00040</name>
</gene>
<dbReference type="SUPFAM" id="SSF47413">
    <property type="entry name" value="lambda repressor-like DNA-binding domains"/>
    <property type="match status" value="1"/>
</dbReference>
<dbReference type="InterPro" id="IPR001387">
    <property type="entry name" value="Cro/C1-type_HTH"/>
</dbReference>
<dbReference type="GO" id="GO:0003677">
    <property type="term" value="F:DNA binding"/>
    <property type="evidence" value="ECO:0007669"/>
    <property type="project" value="InterPro"/>
</dbReference>
<dbReference type="AlphaFoldDB" id="A0A4R9BGW6"/>
<dbReference type="CDD" id="cd00093">
    <property type="entry name" value="HTH_XRE"/>
    <property type="match status" value="1"/>
</dbReference>
<sequence>MHFTTMHPCTTLCKIDLQSFALVIASCTSLCNDLCMSITQEHPQSRLSFDKSDRLAKALKIAGISSNDMAEHLHVSRNTISNYINGRTEPKYSQLRDWALFTGVPLEWILDGVETAGNPDGPANQSKVRTMD</sequence>
<dbReference type="Proteomes" id="UP000298313">
    <property type="component" value="Unassembled WGS sequence"/>
</dbReference>
<dbReference type="InterPro" id="IPR010982">
    <property type="entry name" value="Lambda_DNA-bd_dom_sf"/>
</dbReference>
<dbReference type="Pfam" id="PF12844">
    <property type="entry name" value="HTH_19"/>
    <property type="match status" value="1"/>
</dbReference>
<evidence type="ECO:0000313" key="3">
    <source>
        <dbReference type="Proteomes" id="UP000298313"/>
    </source>
</evidence>
<evidence type="ECO:0000313" key="2">
    <source>
        <dbReference type="EMBL" id="TFD83953.1"/>
    </source>
</evidence>
<dbReference type="PROSITE" id="PS50943">
    <property type="entry name" value="HTH_CROC1"/>
    <property type="match status" value="1"/>
</dbReference>
<name>A0A4R9BGW6_9MICO</name>
<accession>A0A4R9BGW6</accession>